<evidence type="ECO:0000256" key="7">
    <source>
        <dbReference type="PROSITE-ProRule" id="PRU00201"/>
    </source>
</evidence>
<feature type="compositionally biased region" description="Polar residues" evidence="8">
    <location>
        <begin position="258"/>
        <end position="277"/>
    </location>
</feature>
<dbReference type="CDD" id="cd20192">
    <property type="entry name" value="T-box_TBXT_TBX19-like"/>
    <property type="match status" value="1"/>
</dbReference>
<evidence type="ECO:0000259" key="9">
    <source>
        <dbReference type="PROSITE" id="PS50252"/>
    </source>
</evidence>
<dbReference type="PRINTS" id="PR00937">
    <property type="entry name" value="TBOX"/>
</dbReference>
<dbReference type="GO" id="GO:0001707">
    <property type="term" value="P:mesoderm formation"/>
    <property type="evidence" value="ECO:0007669"/>
    <property type="project" value="TreeGrafter"/>
</dbReference>
<dbReference type="EMBL" id="JAHWGI010000134">
    <property type="protein sequence ID" value="KAK3909911.1"/>
    <property type="molecule type" value="Genomic_DNA"/>
</dbReference>
<evidence type="ECO:0000256" key="8">
    <source>
        <dbReference type="SAM" id="MobiDB-lite"/>
    </source>
</evidence>
<dbReference type="GO" id="GO:0003007">
    <property type="term" value="P:heart morphogenesis"/>
    <property type="evidence" value="ECO:0007669"/>
    <property type="project" value="TreeGrafter"/>
</dbReference>
<protein>
    <submittedName>
        <fullName evidence="10">T-related protein</fullName>
    </submittedName>
</protein>
<comment type="subcellular location">
    <subcellularLocation>
        <location evidence="1 7">Nucleus</location>
    </subcellularLocation>
</comment>
<dbReference type="GO" id="GO:0005634">
    <property type="term" value="C:nucleus"/>
    <property type="evidence" value="ECO:0007669"/>
    <property type="project" value="UniProtKB-SubCell"/>
</dbReference>
<dbReference type="PANTHER" id="PTHR11267:SF106">
    <property type="entry name" value="T-RELATED PROTEIN"/>
    <property type="match status" value="1"/>
</dbReference>
<dbReference type="FunFam" id="2.60.40.820:FF:000002">
    <property type="entry name" value="T-box transcription factor Brachyury"/>
    <property type="match status" value="1"/>
</dbReference>
<dbReference type="InterPro" id="IPR001699">
    <property type="entry name" value="TF_T-box"/>
</dbReference>
<name>A0AAE1GV46_9NEOP</name>
<feature type="region of interest" description="Disordered" evidence="8">
    <location>
        <begin position="462"/>
        <end position="513"/>
    </location>
</feature>
<dbReference type="PANTHER" id="PTHR11267">
    <property type="entry name" value="T-BOX PROTEIN-RELATED"/>
    <property type="match status" value="1"/>
</dbReference>
<proteinExistence type="predicted"/>
<dbReference type="PROSITE" id="PS50252">
    <property type="entry name" value="TBOX_3"/>
    <property type="match status" value="1"/>
</dbReference>
<reference evidence="10" key="1">
    <citation type="submission" date="2021-07" db="EMBL/GenBank/DDBJ databases">
        <authorList>
            <person name="Catto M.A."/>
            <person name="Jacobson A."/>
            <person name="Kennedy G."/>
            <person name="Labadie P."/>
            <person name="Hunt B.G."/>
            <person name="Srinivasan R."/>
        </authorList>
    </citation>
    <scope>NUCLEOTIDE SEQUENCE</scope>
    <source>
        <strain evidence="10">PL_HMW_Pooled</strain>
        <tissue evidence="10">Head</tissue>
    </source>
</reference>
<dbReference type="InterPro" id="IPR008967">
    <property type="entry name" value="p53-like_TF_DNA-bd_sf"/>
</dbReference>
<dbReference type="InterPro" id="IPR046360">
    <property type="entry name" value="T-box_DNA-bd"/>
</dbReference>
<dbReference type="PRINTS" id="PR00938">
    <property type="entry name" value="BRACHYURY"/>
</dbReference>
<keyword evidence="5" id="KW-0804">Transcription</keyword>
<dbReference type="PROSITE" id="PS01283">
    <property type="entry name" value="TBOX_1"/>
    <property type="match status" value="1"/>
</dbReference>
<comment type="caution">
    <text evidence="10">The sequence shown here is derived from an EMBL/GenBank/DDBJ whole genome shotgun (WGS) entry which is preliminary data.</text>
</comment>
<keyword evidence="3" id="KW-0805">Transcription regulation</keyword>
<keyword evidence="6 7" id="KW-0539">Nucleus</keyword>
<dbReference type="SMART" id="SM00425">
    <property type="entry name" value="TBOX"/>
    <property type="match status" value="1"/>
</dbReference>
<evidence type="ECO:0000256" key="1">
    <source>
        <dbReference type="ARBA" id="ARBA00004123"/>
    </source>
</evidence>
<dbReference type="Gene3D" id="2.60.40.820">
    <property type="entry name" value="Transcription factor, T-box"/>
    <property type="match status" value="1"/>
</dbReference>
<dbReference type="AlphaFoldDB" id="A0AAE1GV46"/>
<keyword evidence="4 7" id="KW-0238">DNA-binding</keyword>
<accession>A0AAE1GV46</accession>
<organism evidence="10 11">
    <name type="scientific">Frankliniella fusca</name>
    <dbReference type="NCBI Taxonomy" id="407009"/>
    <lineage>
        <taxon>Eukaryota</taxon>
        <taxon>Metazoa</taxon>
        <taxon>Ecdysozoa</taxon>
        <taxon>Arthropoda</taxon>
        <taxon>Hexapoda</taxon>
        <taxon>Insecta</taxon>
        <taxon>Pterygota</taxon>
        <taxon>Neoptera</taxon>
        <taxon>Paraneoptera</taxon>
        <taxon>Thysanoptera</taxon>
        <taxon>Terebrantia</taxon>
        <taxon>Thripoidea</taxon>
        <taxon>Thripidae</taxon>
        <taxon>Frankliniella</taxon>
    </lineage>
</organism>
<sequence length="513" mass="56592">MAQSHILSAMESELSAGRGKADPTERDLQVSLDDRDLWLRFHGLTNEMIVTKNGRRMFPVVKVSVSGLDATAMYSVLLEFVQIEQHRWKYVNGEWVPGGKAEAPPPNPIYIHPESPNFGAHWMKEPVSFAKVKLTNKTNGSGQIMLNSLHKYEPRVHLVKVGTDQRRVLTYPFPETQFVAVTAYQNEEVTSLKIKYNPFAKAFLDAKDRPEGIYQRDYVSTSLASTMPSAAPTSQAYPQYSGLPIRCTTSYHTDKYTAPSSPATVARSYRTSPYPTISHQSSPSHEQHHQQQPSAVHPGVHDHHHILSIKDSPIHSPAPSPALTGYPDSGFYGSPYSWHSSLGWSASPPPATAQAVLPLPTPPSRSTPPAVDGAGAGTPPLVTPLPLQPSPPSSSVQTLQPLSALPHPSVITCQPPSCSPTAFTSWQHLSPTHSTELQYLQYPVQSEYIPLFPPDYQDMPLQPTYHYHPGLPDDKGDENHNSETHHETISHHHQTSPSRADCWVKSSPTHSSL</sequence>
<evidence type="ECO:0000313" key="11">
    <source>
        <dbReference type="Proteomes" id="UP001219518"/>
    </source>
</evidence>
<feature type="compositionally biased region" description="Basic and acidic residues" evidence="8">
    <location>
        <begin position="471"/>
        <end position="490"/>
    </location>
</feature>
<keyword evidence="2" id="KW-0217">Developmental protein</keyword>
<dbReference type="Proteomes" id="UP001219518">
    <property type="component" value="Unassembled WGS sequence"/>
</dbReference>
<feature type="domain" description="T-box" evidence="9">
    <location>
        <begin position="32"/>
        <end position="205"/>
    </location>
</feature>
<reference evidence="10" key="2">
    <citation type="journal article" date="2023" name="BMC Genomics">
        <title>Pest status, molecular evolution, and epigenetic factors derived from the genome assembly of Frankliniella fusca, a thysanopteran phytovirus vector.</title>
        <authorList>
            <person name="Catto M.A."/>
            <person name="Labadie P.E."/>
            <person name="Jacobson A.L."/>
            <person name="Kennedy G.G."/>
            <person name="Srinivasan R."/>
            <person name="Hunt B.G."/>
        </authorList>
    </citation>
    <scope>NUCLEOTIDE SEQUENCE</scope>
    <source>
        <strain evidence="10">PL_HMW_Pooled</strain>
    </source>
</reference>
<dbReference type="GO" id="GO:0000785">
    <property type="term" value="C:chromatin"/>
    <property type="evidence" value="ECO:0007669"/>
    <property type="project" value="TreeGrafter"/>
</dbReference>
<dbReference type="InterPro" id="IPR002070">
    <property type="entry name" value="TF_Brachyury"/>
</dbReference>
<evidence type="ECO:0000256" key="3">
    <source>
        <dbReference type="ARBA" id="ARBA00023015"/>
    </source>
</evidence>
<dbReference type="GO" id="GO:0000981">
    <property type="term" value="F:DNA-binding transcription factor activity, RNA polymerase II-specific"/>
    <property type="evidence" value="ECO:0007669"/>
    <property type="project" value="TreeGrafter"/>
</dbReference>
<dbReference type="GO" id="GO:0000978">
    <property type="term" value="F:RNA polymerase II cis-regulatory region sequence-specific DNA binding"/>
    <property type="evidence" value="ECO:0007669"/>
    <property type="project" value="InterPro"/>
</dbReference>
<evidence type="ECO:0000256" key="4">
    <source>
        <dbReference type="ARBA" id="ARBA00023125"/>
    </source>
</evidence>
<keyword evidence="11" id="KW-1185">Reference proteome</keyword>
<evidence type="ECO:0000256" key="5">
    <source>
        <dbReference type="ARBA" id="ARBA00023163"/>
    </source>
</evidence>
<feature type="compositionally biased region" description="Low complexity" evidence="8">
    <location>
        <begin position="278"/>
        <end position="294"/>
    </location>
</feature>
<feature type="region of interest" description="Disordered" evidence="8">
    <location>
        <begin position="256"/>
        <end position="301"/>
    </location>
</feature>
<dbReference type="GO" id="GO:0045893">
    <property type="term" value="P:positive regulation of DNA-templated transcription"/>
    <property type="evidence" value="ECO:0007669"/>
    <property type="project" value="InterPro"/>
</dbReference>
<dbReference type="InterPro" id="IPR036960">
    <property type="entry name" value="T-box_sf"/>
</dbReference>
<dbReference type="InterPro" id="IPR018186">
    <property type="entry name" value="TF_T-box_CS"/>
</dbReference>
<comment type="caution">
    <text evidence="7">Lacks conserved residue(s) required for the propagation of feature annotation.</text>
</comment>
<dbReference type="Pfam" id="PF00907">
    <property type="entry name" value="T-box"/>
    <property type="match status" value="1"/>
</dbReference>
<feature type="compositionally biased region" description="Pro residues" evidence="8">
    <location>
        <begin position="381"/>
        <end position="392"/>
    </location>
</feature>
<evidence type="ECO:0000256" key="6">
    <source>
        <dbReference type="ARBA" id="ARBA00023242"/>
    </source>
</evidence>
<gene>
    <name evidence="10" type="ORF">KUF71_019920</name>
</gene>
<dbReference type="GO" id="GO:0001708">
    <property type="term" value="P:cell fate specification"/>
    <property type="evidence" value="ECO:0007669"/>
    <property type="project" value="TreeGrafter"/>
</dbReference>
<dbReference type="SUPFAM" id="SSF49417">
    <property type="entry name" value="p53-like transcription factors"/>
    <property type="match status" value="1"/>
</dbReference>
<dbReference type="PROSITE" id="PS01264">
    <property type="entry name" value="TBOX_2"/>
    <property type="match status" value="1"/>
</dbReference>
<evidence type="ECO:0000313" key="10">
    <source>
        <dbReference type="EMBL" id="KAK3909911.1"/>
    </source>
</evidence>
<evidence type="ECO:0000256" key="2">
    <source>
        <dbReference type="ARBA" id="ARBA00022473"/>
    </source>
</evidence>
<feature type="region of interest" description="Disordered" evidence="8">
    <location>
        <begin position="349"/>
        <end position="398"/>
    </location>
</feature>